<evidence type="ECO:0000259" key="4">
    <source>
        <dbReference type="PROSITE" id="PS50102"/>
    </source>
</evidence>
<name>R7Q7G5_CHOCR</name>
<dbReference type="GO" id="GO:0005634">
    <property type="term" value="C:nucleus"/>
    <property type="evidence" value="ECO:0007669"/>
    <property type="project" value="TreeGrafter"/>
</dbReference>
<dbReference type="PANTHER" id="PTHR48025:SF1">
    <property type="entry name" value="RRM DOMAIN-CONTAINING PROTEIN"/>
    <property type="match status" value="1"/>
</dbReference>
<evidence type="ECO:0000256" key="2">
    <source>
        <dbReference type="PROSITE-ProRule" id="PRU00176"/>
    </source>
</evidence>
<dbReference type="Gramene" id="CDF33959">
    <property type="protein sequence ID" value="CDF33959"/>
    <property type="gene ID" value="CHC_T00010202001"/>
</dbReference>
<organism evidence="5 6">
    <name type="scientific">Chondrus crispus</name>
    <name type="common">Carrageen Irish moss</name>
    <name type="synonym">Polymorpha crispa</name>
    <dbReference type="NCBI Taxonomy" id="2769"/>
    <lineage>
        <taxon>Eukaryota</taxon>
        <taxon>Rhodophyta</taxon>
        <taxon>Florideophyceae</taxon>
        <taxon>Rhodymeniophycidae</taxon>
        <taxon>Gigartinales</taxon>
        <taxon>Gigartinaceae</taxon>
        <taxon>Chondrus</taxon>
    </lineage>
</organism>
<dbReference type="SUPFAM" id="SSF54928">
    <property type="entry name" value="RNA-binding domain, RBD"/>
    <property type="match status" value="3"/>
</dbReference>
<dbReference type="OrthoDB" id="324at2759"/>
<proteinExistence type="predicted"/>
<keyword evidence="1 2" id="KW-0694">RNA-binding</keyword>
<dbReference type="Proteomes" id="UP000012073">
    <property type="component" value="Unassembled WGS sequence"/>
</dbReference>
<dbReference type="OMA" id="NEIRVNW"/>
<dbReference type="InterPro" id="IPR000504">
    <property type="entry name" value="RRM_dom"/>
</dbReference>
<reference evidence="6" key="1">
    <citation type="journal article" date="2013" name="Proc. Natl. Acad. Sci. U.S.A.">
        <title>Genome structure and metabolic features in the red seaweed Chondrus crispus shed light on evolution of the Archaeplastida.</title>
        <authorList>
            <person name="Collen J."/>
            <person name="Porcel B."/>
            <person name="Carre W."/>
            <person name="Ball S.G."/>
            <person name="Chaparro C."/>
            <person name="Tonon T."/>
            <person name="Barbeyron T."/>
            <person name="Michel G."/>
            <person name="Noel B."/>
            <person name="Valentin K."/>
            <person name="Elias M."/>
            <person name="Artiguenave F."/>
            <person name="Arun A."/>
            <person name="Aury J.M."/>
            <person name="Barbosa-Neto J.F."/>
            <person name="Bothwell J.H."/>
            <person name="Bouget F.Y."/>
            <person name="Brillet L."/>
            <person name="Cabello-Hurtado F."/>
            <person name="Capella-Gutierrez S."/>
            <person name="Charrier B."/>
            <person name="Cladiere L."/>
            <person name="Cock J.M."/>
            <person name="Coelho S.M."/>
            <person name="Colleoni C."/>
            <person name="Czjzek M."/>
            <person name="Da Silva C."/>
            <person name="Delage L."/>
            <person name="Denoeud F."/>
            <person name="Deschamps P."/>
            <person name="Dittami S.M."/>
            <person name="Gabaldon T."/>
            <person name="Gachon C.M."/>
            <person name="Groisillier A."/>
            <person name="Herve C."/>
            <person name="Jabbari K."/>
            <person name="Katinka M."/>
            <person name="Kloareg B."/>
            <person name="Kowalczyk N."/>
            <person name="Labadie K."/>
            <person name="Leblanc C."/>
            <person name="Lopez P.J."/>
            <person name="McLachlan D.H."/>
            <person name="Meslet-Cladiere L."/>
            <person name="Moustafa A."/>
            <person name="Nehr Z."/>
            <person name="Nyvall Collen P."/>
            <person name="Panaud O."/>
            <person name="Partensky F."/>
            <person name="Poulain J."/>
            <person name="Rensing S.A."/>
            <person name="Rousvoal S."/>
            <person name="Samson G."/>
            <person name="Symeonidi A."/>
            <person name="Weissenbach J."/>
            <person name="Zambounis A."/>
            <person name="Wincker P."/>
            <person name="Boyen C."/>
        </authorList>
    </citation>
    <scope>NUCLEOTIDE SEQUENCE [LARGE SCALE GENOMIC DNA]</scope>
    <source>
        <strain evidence="6">cv. Stackhouse</strain>
    </source>
</reference>
<dbReference type="InterPro" id="IPR035979">
    <property type="entry name" value="RBD_domain_sf"/>
</dbReference>
<dbReference type="PROSITE" id="PS50102">
    <property type="entry name" value="RRM"/>
    <property type="match status" value="3"/>
</dbReference>
<dbReference type="Gene3D" id="3.30.70.330">
    <property type="match status" value="3"/>
</dbReference>
<feature type="domain" description="RRM" evidence="4">
    <location>
        <begin position="103"/>
        <end position="181"/>
    </location>
</feature>
<feature type="region of interest" description="Disordered" evidence="3">
    <location>
        <begin position="196"/>
        <end position="217"/>
    </location>
</feature>
<dbReference type="KEGG" id="ccp:CHC_T00010202001"/>
<dbReference type="CDD" id="cd00590">
    <property type="entry name" value="RRM_SF"/>
    <property type="match status" value="1"/>
</dbReference>
<feature type="domain" description="RRM" evidence="4">
    <location>
        <begin position="239"/>
        <end position="319"/>
    </location>
</feature>
<evidence type="ECO:0000256" key="3">
    <source>
        <dbReference type="SAM" id="MobiDB-lite"/>
    </source>
</evidence>
<dbReference type="GO" id="GO:0003729">
    <property type="term" value="F:mRNA binding"/>
    <property type="evidence" value="ECO:0007669"/>
    <property type="project" value="TreeGrafter"/>
</dbReference>
<feature type="domain" description="RRM" evidence="4">
    <location>
        <begin position="10"/>
        <end position="88"/>
    </location>
</feature>
<dbReference type="InterPro" id="IPR050502">
    <property type="entry name" value="Euk_RNA-bind_prot"/>
</dbReference>
<dbReference type="SMART" id="SM00360">
    <property type="entry name" value="RRM"/>
    <property type="match status" value="3"/>
</dbReference>
<protein>
    <submittedName>
        <fullName evidence="5">TIA1 cytotoxic granule-associated RNA binding protein 1</fullName>
    </submittedName>
</protein>
<dbReference type="PANTHER" id="PTHR48025">
    <property type="entry name" value="OS02G0815200 PROTEIN"/>
    <property type="match status" value="1"/>
</dbReference>
<evidence type="ECO:0000256" key="1">
    <source>
        <dbReference type="ARBA" id="ARBA00022884"/>
    </source>
</evidence>
<dbReference type="AlphaFoldDB" id="R7Q7G5"/>
<sequence length="392" mass="42525">MMSSGTALPTSLFVGNLDARVYRELLEEVFSLGGKVTQCHVVFDKARGVSSGFGFVDYEDNATAQAAMDKFRGRSIYGKTLTIDWARASARDGSGKADESAAYCLFVGNLSPDVSDEQLLAAFREFGSCMSAKCTKDPVTNKTQGFAFVSFQTLSDASLAMEAMNGQVLSNRSLRVEWAKGKTNAAVRAGGIDGAEADGMGMPSSRGGFNSDDRKTGADSDKPLLSFEAIVAQTSLNNITAYVAGLKVTTPEASIREAFSRFGEIREIRIPESIKAQATETMYAFVRYHEHESAARAIFDCQRGIEVDGKIVQVHWGRESARRAPMGGMNRGPVGMMPGYPGGYRGQQQHPAPYHTQPYAGRMSYGGQPYGRAPGPVYHQPHVGGQHRYRPY</sequence>
<dbReference type="InterPro" id="IPR012677">
    <property type="entry name" value="Nucleotide-bd_a/b_plait_sf"/>
</dbReference>
<evidence type="ECO:0000313" key="6">
    <source>
        <dbReference type="Proteomes" id="UP000012073"/>
    </source>
</evidence>
<dbReference type="Pfam" id="PF00076">
    <property type="entry name" value="RRM_1"/>
    <property type="match status" value="3"/>
</dbReference>
<dbReference type="STRING" id="2769.R7Q7G5"/>
<dbReference type="RefSeq" id="XP_005713778.1">
    <property type="nucleotide sequence ID" value="XM_005713721.1"/>
</dbReference>
<accession>R7Q7G5</accession>
<dbReference type="EMBL" id="HG001663">
    <property type="protein sequence ID" value="CDF33959.1"/>
    <property type="molecule type" value="Genomic_DNA"/>
</dbReference>
<dbReference type="GeneID" id="17321481"/>
<keyword evidence="6" id="KW-1185">Reference proteome</keyword>
<gene>
    <name evidence="5" type="ORF">CHC_T00010202001</name>
</gene>
<evidence type="ECO:0000313" key="5">
    <source>
        <dbReference type="EMBL" id="CDF33959.1"/>
    </source>
</evidence>